<organism evidence="1 2">
    <name type="scientific">Leptosia nina</name>
    <dbReference type="NCBI Taxonomy" id="320188"/>
    <lineage>
        <taxon>Eukaryota</taxon>
        <taxon>Metazoa</taxon>
        <taxon>Ecdysozoa</taxon>
        <taxon>Arthropoda</taxon>
        <taxon>Hexapoda</taxon>
        <taxon>Insecta</taxon>
        <taxon>Pterygota</taxon>
        <taxon>Neoptera</taxon>
        <taxon>Endopterygota</taxon>
        <taxon>Lepidoptera</taxon>
        <taxon>Glossata</taxon>
        <taxon>Ditrysia</taxon>
        <taxon>Papilionoidea</taxon>
        <taxon>Pieridae</taxon>
        <taxon>Pierinae</taxon>
        <taxon>Leptosia</taxon>
    </lineage>
</organism>
<dbReference type="EMBL" id="CAVLEF010000279">
    <property type="protein sequence ID" value="CAK1554577.1"/>
    <property type="molecule type" value="Genomic_DNA"/>
</dbReference>
<keyword evidence="2" id="KW-1185">Reference proteome</keyword>
<reference evidence="1 2" key="1">
    <citation type="submission" date="2023-11" db="EMBL/GenBank/DDBJ databases">
        <authorList>
            <person name="Okamura Y."/>
        </authorList>
    </citation>
    <scope>NUCLEOTIDE SEQUENCE [LARGE SCALE GENOMIC DNA]</scope>
</reference>
<gene>
    <name evidence="1" type="ORF">LNINA_LOCUS13483</name>
</gene>
<dbReference type="Proteomes" id="UP001497472">
    <property type="component" value="Unassembled WGS sequence"/>
</dbReference>
<accession>A0AAV1JYI4</accession>
<name>A0AAV1JYI4_9NEOP</name>
<evidence type="ECO:0000313" key="1">
    <source>
        <dbReference type="EMBL" id="CAK1554577.1"/>
    </source>
</evidence>
<dbReference type="AlphaFoldDB" id="A0AAV1JYI4"/>
<sequence length="98" mass="11221">MTNMFPRISELTGKTTFDVEVKLAWKRTKLSAKDNVDITASVLSVLSDQNPYSQYVIKGQGGSKDREDPRKHINEFWMRHRSKERVIPISNVIISIAT</sequence>
<protein>
    <submittedName>
        <fullName evidence="1">Uncharacterized protein</fullName>
    </submittedName>
</protein>
<evidence type="ECO:0000313" key="2">
    <source>
        <dbReference type="Proteomes" id="UP001497472"/>
    </source>
</evidence>
<proteinExistence type="predicted"/>
<comment type="caution">
    <text evidence="1">The sequence shown here is derived from an EMBL/GenBank/DDBJ whole genome shotgun (WGS) entry which is preliminary data.</text>
</comment>